<dbReference type="EMBL" id="MHDA01000005">
    <property type="protein sequence ID" value="OGY32826.1"/>
    <property type="molecule type" value="Genomic_DNA"/>
</dbReference>
<dbReference type="GO" id="GO:0016491">
    <property type="term" value="F:oxidoreductase activity"/>
    <property type="evidence" value="ECO:0007669"/>
    <property type="project" value="InterPro"/>
</dbReference>
<dbReference type="Gene3D" id="3.40.109.30">
    <property type="entry name" value="putative nitroreductase (tm1586), domain 2"/>
    <property type="match status" value="1"/>
</dbReference>
<organism evidence="1 2">
    <name type="scientific">Candidatus Woykebacteria bacterium RIFCSPLOWO2_01_FULL_41_12</name>
    <dbReference type="NCBI Taxonomy" id="1802604"/>
    <lineage>
        <taxon>Bacteria</taxon>
        <taxon>Candidatus Woykeibacteriota</taxon>
    </lineage>
</organism>
<gene>
    <name evidence="1" type="ORF">A3A57_00080</name>
</gene>
<proteinExistence type="predicted"/>
<protein>
    <recommendedName>
        <fullName evidence="3">Nitroreductase domain-containing protein</fullName>
    </recommendedName>
</protein>
<dbReference type="AlphaFoldDB" id="A0A1G1WYJ0"/>
<evidence type="ECO:0000313" key="1">
    <source>
        <dbReference type="EMBL" id="OGY32826.1"/>
    </source>
</evidence>
<dbReference type="Gene3D" id="3.40.109.10">
    <property type="entry name" value="NADH Oxidase"/>
    <property type="match status" value="1"/>
</dbReference>
<dbReference type="SUPFAM" id="SSF55469">
    <property type="entry name" value="FMN-dependent nitroreductase-like"/>
    <property type="match status" value="1"/>
</dbReference>
<feature type="non-terminal residue" evidence="1">
    <location>
        <position position="273"/>
    </location>
</feature>
<name>A0A1G1WYJ0_9BACT</name>
<dbReference type="InterPro" id="IPR000415">
    <property type="entry name" value="Nitroreductase-like"/>
</dbReference>
<dbReference type="Proteomes" id="UP000179279">
    <property type="component" value="Unassembled WGS sequence"/>
</dbReference>
<reference evidence="1 2" key="1">
    <citation type="journal article" date="2016" name="Nat. Commun.">
        <title>Thousands of microbial genomes shed light on interconnected biogeochemical processes in an aquifer system.</title>
        <authorList>
            <person name="Anantharaman K."/>
            <person name="Brown C.T."/>
            <person name="Hug L.A."/>
            <person name="Sharon I."/>
            <person name="Castelle C.J."/>
            <person name="Probst A.J."/>
            <person name="Thomas B.C."/>
            <person name="Singh A."/>
            <person name="Wilkins M.J."/>
            <person name="Karaoz U."/>
            <person name="Brodie E.L."/>
            <person name="Williams K.H."/>
            <person name="Hubbard S.S."/>
            <person name="Banfield J.F."/>
        </authorList>
    </citation>
    <scope>NUCLEOTIDE SEQUENCE [LARGE SCALE GENOMIC DNA]</scope>
</reference>
<sequence length="273" mass="31965">MWYRPKEPYEPWKILESEFPKDSYIESQLKFILKYAVLAPSTFNVQPWLFSISKNKIIVRPDFNRTLRTSDKDNRLLYISLGCAIKNLEIAAEYFGFSLKREFVESMSMTIIELSFQKNGRKISKPLINAIKNRLTNRNPYEPRLLPKSLLEGIKQVGDREGLSILILTGKSIKREITSLVEKGDMIMWNDKEFKEEHLRWVRHNLTTQHDGMPAYSVGIPLIASFFAEFAIKYLPYAKIQSRKNKFLLSTTPYFVFILSKNHDKETWVKVGE</sequence>
<evidence type="ECO:0008006" key="3">
    <source>
        <dbReference type="Google" id="ProtNLM"/>
    </source>
</evidence>
<accession>A0A1G1WYJ0</accession>
<comment type="caution">
    <text evidence="1">The sequence shown here is derived from an EMBL/GenBank/DDBJ whole genome shotgun (WGS) entry which is preliminary data.</text>
</comment>
<evidence type="ECO:0000313" key="2">
    <source>
        <dbReference type="Proteomes" id="UP000179279"/>
    </source>
</evidence>